<keyword evidence="5 6" id="KW-0460">Magnesium</keyword>
<keyword evidence="13" id="KW-1185">Reference proteome</keyword>
<evidence type="ECO:0000313" key="8">
    <source>
        <dbReference type="EMBL" id="GFP25261.1"/>
    </source>
</evidence>
<dbReference type="CDD" id="cd18689">
    <property type="entry name" value="PIN_VapC-like"/>
    <property type="match status" value="1"/>
</dbReference>
<feature type="binding site" evidence="6">
    <location>
        <position position="107"/>
    </location>
    <ligand>
        <name>Mg(2+)</name>
        <dbReference type="ChEBI" id="CHEBI:18420"/>
    </ligand>
</feature>
<dbReference type="RefSeq" id="WP_176229998.1">
    <property type="nucleotide sequence ID" value="NZ_BLRY01000178.1"/>
</dbReference>
<dbReference type="Proteomes" id="UP000591948">
    <property type="component" value="Unassembled WGS sequence"/>
</dbReference>
<dbReference type="GO" id="GO:0000287">
    <property type="term" value="F:magnesium ion binding"/>
    <property type="evidence" value="ECO:0007669"/>
    <property type="project" value="UniProtKB-UniRule"/>
</dbReference>
<dbReference type="EMBL" id="BLSB01000092">
    <property type="protein sequence ID" value="GFP35389.1"/>
    <property type="molecule type" value="Genomic_DNA"/>
</dbReference>
<dbReference type="GO" id="GO:0090729">
    <property type="term" value="F:toxin activity"/>
    <property type="evidence" value="ECO:0007669"/>
    <property type="project" value="UniProtKB-KW"/>
</dbReference>
<dbReference type="GO" id="GO:0016787">
    <property type="term" value="F:hydrolase activity"/>
    <property type="evidence" value="ECO:0007669"/>
    <property type="project" value="UniProtKB-KW"/>
</dbReference>
<proteinExistence type="inferred from homology"/>
<dbReference type="Proteomes" id="UP000543224">
    <property type="component" value="Unassembled WGS sequence"/>
</dbReference>
<evidence type="ECO:0000256" key="6">
    <source>
        <dbReference type="HAMAP-Rule" id="MF_00265"/>
    </source>
</evidence>
<keyword evidence="1 6" id="KW-1277">Toxin-antitoxin system</keyword>
<dbReference type="EMBL" id="BLRX01000061">
    <property type="protein sequence ID" value="GFP25261.1"/>
    <property type="molecule type" value="Genomic_DNA"/>
</dbReference>
<organism evidence="8 11">
    <name type="scientific">Candidatus Hakubella thermalkaliphila</name>
    <dbReference type="NCBI Taxonomy" id="2754717"/>
    <lineage>
        <taxon>Bacteria</taxon>
        <taxon>Bacillati</taxon>
        <taxon>Actinomycetota</taxon>
        <taxon>Actinomycetota incertae sedis</taxon>
        <taxon>Candidatus Hakubellales</taxon>
        <taxon>Candidatus Hakubellaceae</taxon>
        <taxon>Candidatus Hakubella</taxon>
    </lineage>
</organism>
<dbReference type="GO" id="GO:0004540">
    <property type="term" value="F:RNA nuclease activity"/>
    <property type="evidence" value="ECO:0007669"/>
    <property type="project" value="InterPro"/>
</dbReference>
<sequence length="144" mass="16093">MNKEGFKEIKRYVLDSYAILAYLQEETGHEKVLAMLEEAREGQSRLLINVINLGEILYIVEREKGLPKAQEILACMDELPIEVVDVDRTLTLAAAHLKAQHSLAYADCFAAGLAQLKEAVLVSGDPELEQVESLVTIEWLPRGE</sequence>
<dbReference type="AlphaFoldDB" id="A0A6V8P1H1"/>
<evidence type="ECO:0000313" key="9">
    <source>
        <dbReference type="EMBL" id="GFP28329.1"/>
    </source>
</evidence>
<dbReference type="Gene3D" id="3.40.50.1010">
    <property type="entry name" value="5'-nuclease"/>
    <property type="match status" value="1"/>
</dbReference>
<reference evidence="11 12" key="1">
    <citation type="journal article" date="2020" name="Front. Microbiol.">
        <title>Single-cell genomics of novel Actinobacteria with the Wood-Ljungdahl pathway discovered in a serpentinizing system.</title>
        <authorList>
            <person name="Merino N."/>
            <person name="Kawai M."/>
            <person name="Boyd E.S."/>
            <person name="Colman D.R."/>
            <person name="McGlynn S.E."/>
            <person name="Nealson K.H."/>
            <person name="Kurokawa K."/>
            <person name="Hongoh Y."/>
        </authorList>
    </citation>
    <scope>NUCLEOTIDE SEQUENCE [LARGE SCALE GENOMIC DNA]</scope>
    <source>
        <strain evidence="8 11">S25</strain>
        <strain evidence="9 13">S33</strain>
        <strain evidence="10 12">S43</strain>
    </source>
</reference>
<dbReference type="Pfam" id="PF01850">
    <property type="entry name" value="PIN"/>
    <property type="match status" value="1"/>
</dbReference>
<dbReference type="InterPro" id="IPR022907">
    <property type="entry name" value="VapC_family"/>
</dbReference>
<feature type="binding site" evidence="6">
    <location>
        <position position="15"/>
    </location>
    <ligand>
        <name>Mg(2+)</name>
        <dbReference type="ChEBI" id="CHEBI:18420"/>
    </ligand>
</feature>
<dbReference type="EC" id="3.1.-.-" evidence="6"/>
<evidence type="ECO:0000313" key="10">
    <source>
        <dbReference type="EMBL" id="GFP35389.1"/>
    </source>
</evidence>
<gene>
    <name evidence="6" type="primary">vapC</name>
    <name evidence="8" type="ORF">HKBW3S25_00719</name>
    <name evidence="9" type="ORF">HKBW3S33_01744</name>
    <name evidence="10" type="ORF">HKBW3S43_01181</name>
</gene>
<evidence type="ECO:0000313" key="11">
    <source>
        <dbReference type="Proteomes" id="UP000543224"/>
    </source>
</evidence>
<comment type="cofactor">
    <cofactor evidence="6">
        <name>Mg(2+)</name>
        <dbReference type="ChEBI" id="CHEBI:18420"/>
    </cofactor>
</comment>
<dbReference type="HAMAP" id="MF_00265">
    <property type="entry name" value="VapC_Nob1"/>
    <property type="match status" value="1"/>
</dbReference>
<keyword evidence="4 6" id="KW-0378">Hydrolase</keyword>
<protein>
    <recommendedName>
        <fullName evidence="6">Ribonuclease VapC</fullName>
        <shortName evidence="6">RNase VapC</shortName>
        <ecNumber evidence="6">3.1.-.-</ecNumber>
    </recommendedName>
    <alternativeName>
        <fullName evidence="6">Toxin VapC</fullName>
    </alternativeName>
</protein>
<keyword evidence="3 6" id="KW-0479">Metal-binding</keyword>
<evidence type="ECO:0000313" key="12">
    <source>
        <dbReference type="Proteomes" id="UP000576480"/>
    </source>
</evidence>
<accession>A0A6V8P1H1</accession>
<comment type="function">
    <text evidence="6">Toxic component of a toxin-antitoxin (TA) system. An RNase.</text>
</comment>
<evidence type="ECO:0000256" key="4">
    <source>
        <dbReference type="ARBA" id="ARBA00022801"/>
    </source>
</evidence>
<keyword evidence="6" id="KW-0800">Toxin</keyword>
<feature type="domain" description="PIN" evidence="7">
    <location>
        <begin position="12"/>
        <end position="132"/>
    </location>
</feature>
<dbReference type="SUPFAM" id="SSF88723">
    <property type="entry name" value="PIN domain-like"/>
    <property type="match status" value="1"/>
</dbReference>
<dbReference type="Proteomes" id="UP000576480">
    <property type="component" value="Unassembled WGS sequence"/>
</dbReference>
<evidence type="ECO:0000256" key="2">
    <source>
        <dbReference type="ARBA" id="ARBA00022722"/>
    </source>
</evidence>
<evidence type="ECO:0000256" key="5">
    <source>
        <dbReference type="ARBA" id="ARBA00022842"/>
    </source>
</evidence>
<name>A0A6V8P1H1_9ACTN</name>
<comment type="caution">
    <text evidence="8">The sequence shown here is derived from an EMBL/GenBank/DDBJ whole genome shotgun (WGS) entry which is preliminary data.</text>
</comment>
<evidence type="ECO:0000256" key="1">
    <source>
        <dbReference type="ARBA" id="ARBA00022649"/>
    </source>
</evidence>
<dbReference type="InterPro" id="IPR002716">
    <property type="entry name" value="PIN_dom"/>
</dbReference>
<evidence type="ECO:0000259" key="7">
    <source>
        <dbReference type="Pfam" id="PF01850"/>
    </source>
</evidence>
<keyword evidence="2 6" id="KW-0540">Nuclease</keyword>
<evidence type="ECO:0000256" key="3">
    <source>
        <dbReference type="ARBA" id="ARBA00022723"/>
    </source>
</evidence>
<dbReference type="EMBL" id="BLRY01000178">
    <property type="protein sequence ID" value="GFP28329.1"/>
    <property type="molecule type" value="Genomic_DNA"/>
</dbReference>
<dbReference type="InterPro" id="IPR029060">
    <property type="entry name" value="PIN-like_dom_sf"/>
</dbReference>
<comment type="similarity">
    <text evidence="6">Belongs to the PINc/VapC protein family.</text>
</comment>
<evidence type="ECO:0000313" key="13">
    <source>
        <dbReference type="Proteomes" id="UP000591948"/>
    </source>
</evidence>